<dbReference type="GeneID" id="94289497"/>
<organism evidence="1 2">
    <name type="scientific">Porcisia hertigi</name>
    <dbReference type="NCBI Taxonomy" id="2761500"/>
    <lineage>
        <taxon>Eukaryota</taxon>
        <taxon>Discoba</taxon>
        <taxon>Euglenozoa</taxon>
        <taxon>Kinetoplastea</taxon>
        <taxon>Metakinetoplastina</taxon>
        <taxon>Trypanosomatida</taxon>
        <taxon>Trypanosomatidae</taxon>
        <taxon>Leishmaniinae</taxon>
        <taxon>Porcisia</taxon>
    </lineage>
</organism>
<keyword evidence="2" id="KW-1185">Reference proteome</keyword>
<evidence type="ECO:0000313" key="1">
    <source>
        <dbReference type="EMBL" id="KAG5500325.1"/>
    </source>
</evidence>
<reference evidence="1 2" key="1">
    <citation type="submission" date="2021-02" db="EMBL/GenBank/DDBJ databases">
        <title>Porcisia hertigi Genome sequencing and assembly.</title>
        <authorList>
            <person name="Almutairi H."/>
            <person name="Gatherer D."/>
        </authorList>
    </citation>
    <scope>NUCLEOTIDE SEQUENCE [LARGE SCALE GENOMIC DNA]</scope>
    <source>
        <strain evidence="1 2">C119</strain>
    </source>
</reference>
<accession>A0A836IB57</accession>
<dbReference type="AlphaFoldDB" id="A0A836IB57"/>
<evidence type="ECO:0000313" key="2">
    <source>
        <dbReference type="Proteomes" id="UP000674318"/>
    </source>
</evidence>
<dbReference type="RefSeq" id="XP_067755659.1">
    <property type="nucleotide sequence ID" value="XM_067899420.1"/>
</dbReference>
<dbReference type="InterPro" id="IPR029063">
    <property type="entry name" value="SAM-dependent_MTases_sf"/>
</dbReference>
<dbReference type="OrthoDB" id="269112at2759"/>
<protein>
    <submittedName>
        <fullName evidence="1">Uncharacterized protein</fullName>
    </submittedName>
</protein>
<dbReference type="KEGG" id="phet:94289497"/>
<dbReference type="EMBL" id="JAFJZO010000028">
    <property type="protein sequence ID" value="KAG5500325.1"/>
    <property type="molecule type" value="Genomic_DNA"/>
</dbReference>
<name>A0A836IB57_9TRYP</name>
<dbReference type="Gene3D" id="3.40.50.150">
    <property type="entry name" value="Vaccinia Virus protein VP39"/>
    <property type="match status" value="1"/>
</dbReference>
<sequence length="552" mass="63506">MRRLSINILRTSPRRWLTLRPESTLDSARYPLGYVPVDGTESIDSVYVLLKRGHFVAPLNRIEAIHRVSVGARALCRSEYPVISAQDVLTLHLREKEILGRILIRRDFWTLEDFNDAELNQSFGVQNLYFDNYKWSQVLWRRFQVFAEEYFPVSEHTHLLYSEFVQLICSFSSFEQGTVVKPALPKSIRLHPPYGALIPSRFTQEPILLLKSWLTNFRGPLMLQKALVLNAGSGVLAFCTKLCHVPMVRGVDSRPRFIEACRKDAVRSPKLSNVSFQVAEMFPELPDSSDGRSRKGKYDLIIFYPDEEIVSVFCNGENDAFAPTSQGYAGKLEEFFEKVTPYLTENGVIAVCCTNIHALLFPDVPHPIEYEVKVNRRFVILDYFDAPARYSGNIRTKFLEPVIECHPALKTQLRSEMWILHKTESIQHFGFIHGIPGAKPPNMEKWRTKNMGLERRRALKEHVRLMGGDWGDYKSRLLTMLQEETGEPEDDVAEAVRMSLDPTYPAVLAERARKAVEEREREKVAFDRSVALEFRDCSPREAFLRSESPLRS</sequence>
<dbReference type="SUPFAM" id="SSF53335">
    <property type="entry name" value="S-adenosyl-L-methionine-dependent methyltransferases"/>
    <property type="match status" value="1"/>
</dbReference>
<proteinExistence type="predicted"/>
<comment type="caution">
    <text evidence="1">The sequence shown here is derived from an EMBL/GenBank/DDBJ whole genome shotgun (WGS) entry which is preliminary data.</text>
</comment>
<dbReference type="Proteomes" id="UP000674318">
    <property type="component" value="Chromosome 28"/>
</dbReference>
<gene>
    <name evidence="1" type="ORF">JKF63_03417</name>
</gene>